<accession>A0A1R1SE12</accession>
<dbReference type="RefSeq" id="WP_065967791.1">
    <property type="nucleotide sequence ID" value="NZ_ASQP01000336.1"/>
</dbReference>
<dbReference type="InterPro" id="IPR000182">
    <property type="entry name" value="GNAT_dom"/>
</dbReference>
<proteinExistence type="predicted"/>
<organism evidence="2 3">
    <name type="scientific">Streptomyces sparsogenes DSM 40356</name>
    <dbReference type="NCBI Taxonomy" id="1331668"/>
    <lineage>
        <taxon>Bacteria</taxon>
        <taxon>Bacillati</taxon>
        <taxon>Actinomycetota</taxon>
        <taxon>Actinomycetes</taxon>
        <taxon>Kitasatosporales</taxon>
        <taxon>Streptomycetaceae</taxon>
        <taxon>Streptomyces</taxon>
    </lineage>
</organism>
<sequence length="355" mass="39266">MTVEQVAGVPGITIDSYRAEDLADAVAFQDSLWRGGTEGGTRYFHWKYRDNPHLDHRYVVVAREGGRVVGMVGVFGSLWEHEGRTYALPCLTDTIVAPEHRGGPLFLAMIDEVVKRLAADGVPWLLDFGDQGAAPAMLMAGWTQIGPWGQAVVEREEALFERRPWPELPAVRGARSGAVVRAVSTPDAEAMADLVRRLPHGSGIRAVRDAEYFRWRAANPLARYFHLEAGDDTMRGFLIGHRSAVDPDDAHTPTTVVDCEAATDDVFADLVAFALEHLPGRELLMWTRDLGPERVGILRSLGARLQEPTHRFTEDLYLPNLMIRTTGATPCAPAPELMRSPGFWNVHGVSGRAWR</sequence>
<protein>
    <recommendedName>
        <fullName evidence="1">N-acetyltransferase domain-containing protein</fullName>
    </recommendedName>
</protein>
<dbReference type="PROSITE" id="PS51186">
    <property type="entry name" value="GNAT"/>
    <property type="match status" value="1"/>
</dbReference>
<dbReference type="AlphaFoldDB" id="A0A1R1SE12"/>
<gene>
    <name evidence="2" type="ORF">SPAR_26271</name>
</gene>
<evidence type="ECO:0000313" key="2">
    <source>
        <dbReference type="EMBL" id="OMI36408.1"/>
    </source>
</evidence>
<reference evidence="2 3" key="1">
    <citation type="submission" date="2013-05" db="EMBL/GenBank/DDBJ databases">
        <title>Genome sequence of Streptomyces sparsogenes DSM 40356.</title>
        <authorList>
            <person name="Coyne S."/>
            <person name="Seebeck F.P."/>
        </authorList>
    </citation>
    <scope>NUCLEOTIDE SEQUENCE [LARGE SCALE GENOMIC DNA]</scope>
    <source>
        <strain evidence="2 3">DSM 40356</strain>
    </source>
</reference>
<dbReference type="Gene3D" id="3.40.630.30">
    <property type="match status" value="1"/>
</dbReference>
<keyword evidence="3" id="KW-1185">Reference proteome</keyword>
<dbReference type="STRING" id="67365.GCA_001704635_03283"/>
<evidence type="ECO:0000313" key="3">
    <source>
        <dbReference type="Proteomes" id="UP000186168"/>
    </source>
</evidence>
<feature type="domain" description="N-acetyltransferase" evidence="1">
    <location>
        <begin position="12"/>
        <end position="166"/>
    </location>
</feature>
<dbReference type="Proteomes" id="UP000186168">
    <property type="component" value="Unassembled WGS sequence"/>
</dbReference>
<dbReference type="InterPro" id="IPR016181">
    <property type="entry name" value="Acyl_CoA_acyltransferase"/>
</dbReference>
<name>A0A1R1SE12_9ACTN</name>
<dbReference type="Pfam" id="PF13527">
    <property type="entry name" value="Acetyltransf_9"/>
    <property type="match status" value="1"/>
</dbReference>
<evidence type="ECO:0000259" key="1">
    <source>
        <dbReference type="PROSITE" id="PS51186"/>
    </source>
</evidence>
<dbReference type="EMBL" id="ASQP01000336">
    <property type="protein sequence ID" value="OMI36408.1"/>
    <property type="molecule type" value="Genomic_DNA"/>
</dbReference>
<dbReference type="SUPFAM" id="SSF55729">
    <property type="entry name" value="Acyl-CoA N-acyltransferases (Nat)"/>
    <property type="match status" value="1"/>
</dbReference>
<comment type="caution">
    <text evidence="2">The sequence shown here is derived from an EMBL/GenBank/DDBJ whole genome shotgun (WGS) entry which is preliminary data.</text>
</comment>
<dbReference type="GeneID" id="96747865"/>
<dbReference type="GO" id="GO:0016747">
    <property type="term" value="F:acyltransferase activity, transferring groups other than amino-acyl groups"/>
    <property type="evidence" value="ECO:0007669"/>
    <property type="project" value="InterPro"/>
</dbReference>